<keyword evidence="5" id="KW-1185">Reference proteome</keyword>
<dbReference type="Gene3D" id="3.20.20.370">
    <property type="entry name" value="Glycoside hydrolase/deacetylase"/>
    <property type="match status" value="1"/>
</dbReference>
<protein>
    <recommendedName>
        <fullName evidence="3">NodB homology domain-containing protein</fullName>
    </recommendedName>
</protein>
<dbReference type="AlphaFoldDB" id="A0A1E5L5E5"/>
<dbReference type="CDD" id="cd10966">
    <property type="entry name" value="CE4_yadE_5s"/>
    <property type="match status" value="1"/>
</dbReference>
<evidence type="ECO:0000256" key="1">
    <source>
        <dbReference type="ARBA" id="ARBA00022729"/>
    </source>
</evidence>
<dbReference type="PANTHER" id="PTHR34216:SF7">
    <property type="entry name" value="POLY-BETA-1,6-N-ACETYL-D-GLUCOSAMINE N-DEACETYLASE"/>
    <property type="match status" value="1"/>
</dbReference>
<dbReference type="RefSeq" id="WP_069702193.1">
    <property type="nucleotide sequence ID" value="NZ_MJAT01000022.1"/>
</dbReference>
<comment type="caution">
    <text evidence="4">The sequence shown here is derived from an EMBL/GenBank/DDBJ whole genome shotgun (WGS) entry which is preliminary data.</text>
</comment>
<dbReference type="InterPro" id="IPR002509">
    <property type="entry name" value="NODB_dom"/>
</dbReference>
<feature type="domain" description="NodB homology" evidence="3">
    <location>
        <begin position="174"/>
        <end position="342"/>
    </location>
</feature>
<accession>A0A1E5L5E5</accession>
<dbReference type="Proteomes" id="UP000095255">
    <property type="component" value="Unassembled WGS sequence"/>
</dbReference>
<dbReference type="GO" id="GO:0005975">
    <property type="term" value="P:carbohydrate metabolic process"/>
    <property type="evidence" value="ECO:0007669"/>
    <property type="project" value="InterPro"/>
</dbReference>
<dbReference type="OrthoDB" id="9778320at2"/>
<sequence>MKKPVMIIISLMLLMGSAYFVHTTNGSEQIVESQTTHINEAVSDLITTTAYGQRAMIATNDVIHVISTNYHLPPRLVKARVSEEYKDKESVTMNEARAIIASFEDLKFADRVPIITYHHLLKRDENRRYRGNSLVMSVEMFEEHMKLLHENNYTTITLDELALFMSKQIQLPENSIVITFDDGYLSNFEYGYPILKQYGFKATIFIITGIVRERPIAFHPNYLSFISWPEMETYKDVFEYAGHTHDLHYKEGRYSHLRVKPQQSVLDDLKQSKELLDSDYFAYPYGQYSKKVIRTLEEAGYTHAFTVEPKPVTVKSDPYKIPRYMINPTTKLKRFKKYVGID</sequence>
<dbReference type="GO" id="GO:0016810">
    <property type="term" value="F:hydrolase activity, acting on carbon-nitrogen (but not peptide) bonds"/>
    <property type="evidence" value="ECO:0007669"/>
    <property type="project" value="InterPro"/>
</dbReference>
<dbReference type="EMBL" id="MJAT01000022">
    <property type="protein sequence ID" value="OEH85367.1"/>
    <property type="molecule type" value="Genomic_DNA"/>
</dbReference>
<evidence type="ECO:0000313" key="4">
    <source>
        <dbReference type="EMBL" id="OEH85367.1"/>
    </source>
</evidence>
<evidence type="ECO:0000259" key="3">
    <source>
        <dbReference type="PROSITE" id="PS51677"/>
    </source>
</evidence>
<dbReference type="InterPro" id="IPR011330">
    <property type="entry name" value="Glyco_hydro/deAcase_b/a-brl"/>
</dbReference>
<dbReference type="PANTHER" id="PTHR34216">
    <property type="match status" value="1"/>
</dbReference>
<keyword evidence="1 2" id="KW-0732">Signal</keyword>
<dbReference type="InterPro" id="IPR051398">
    <property type="entry name" value="Polysacch_Deacetylase"/>
</dbReference>
<reference evidence="4 5" key="1">
    <citation type="submission" date="2016-09" db="EMBL/GenBank/DDBJ databases">
        <title>Desulfuribacillus arsenicus sp. nov., an obligately anaerobic, dissimilatory arsenic- and antimonate-reducing bacterium isolated from anoxic sediments.</title>
        <authorList>
            <person name="Abin C.A."/>
            <person name="Hollibaugh J.T."/>
        </authorList>
    </citation>
    <scope>NUCLEOTIDE SEQUENCE [LARGE SCALE GENOMIC DNA]</scope>
    <source>
        <strain evidence="4 5">MLFW-2</strain>
    </source>
</reference>
<feature type="chain" id="PRO_5009180811" description="NodB homology domain-containing protein" evidence="2">
    <location>
        <begin position="21"/>
        <end position="342"/>
    </location>
</feature>
<proteinExistence type="predicted"/>
<evidence type="ECO:0000313" key="5">
    <source>
        <dbReference type="Proteomes" id="UP000095255"/>
    </source>
</evidence>
<organism evidence="4 5">
    <name type="scientific">Desulfuribacillus stibiiarsenatis</name>
    <dbReference type="NCBI Taxonomy" id="1390249"/>
    <lineage>
        <taxon>Bacteria</taxon>
        <taxon>Bacillati</taxon>
        <taxon>Bacillota</taxon>
        <taxon>Desulfuribacillia</taxon>
        <taxon>Desulfuribacillales</taxon>
        <taxon>Desulfuribacillaceae</taxon>
        <taxon>Desulfuribacillus</taxon>
    </lineage>
</organism>
<gene>
    <name evidence="4" type="ORF">BHU72_04550</name>
</gene>
<evidence type="ECO:0000256" key="2">
    <source>
        <dbReference type="SAM" id="SignalP"/>
    </source>
</evidence>
<name>A0A1E5L5E5_9FIRM</name>
<feature type="signal peptide" evidence="2">
    <location>
        <begin position="1"/>
        <end position="20"/>
    </location>
</feature>
<dbReference type="Pfam" id="PF01522">
    <property type="entry name" value="Polysacc_deac_1"/>
    <property type="match status" value="1"/>
</dbReference>
<dbReference type="PROSITE" id="PS51677">
    <property type="entry name" value="NODB"/>
    <property type="match status" value="1"/>
</dbReference>
<dbReference type="SUPFAM" id="SSF88713">
    <property type="entry name" value="Glycoside hydrolase/deacetylase"/>
    <property type="match status" value="1"/>
</dbReference>
<dbReference type="STRING" id="1390249.BHU72_04550"/>